<protein>
    <submittedName>
        <fullName evidence="2">TorA maturation chaperone TorD</fullName>
    </submittedName>
</protein>
<evidence type="ECO:0000313" key="2">
    <source>
        <dbReference type="EMBL" id="MBA8792898.1"/>
    </source>
</evidence>
<dbReference type="InterPro" id="IPR020945">
    <property type="entry name" value="DMSO/NO3_reduct_chaperone"/>
</dbReference>
<evidence type="ECO:0000256" key="1">
    <source>
        <dbReference type="SAM" id="MobiDB-lite"/>
    </source>
</evidence>
<feature type="region of interest" description="Disordered" evidence="1">
    <location>
        <begin position="318"/>
        <end position="342"/>
    </location>
</feature>
<feature type="compositionally biased region" description="Basic and acidic residues" evidence="1">
    <location>
        <begin position="321"/>
        <end position="342"/>
    </location>
</feature>
<dbReference type="Proteomes" id="UP000523079">
    <property type="component" value="Unassembled WGS sequence"/>
</dbReference>
<reference evidence="2 3" key="1">
    <citation type="submission" date="2020-07" db="EMBL/GenBank/DDBJ databases">
        <title>Sequencing the genomes of 1000 actinobacteria strains.</title>
        <authorList>
            <person name="Klenk H.-P."/>
        </authorList>
    </citation>
    <scope>NUCLEOTIDE SEQUENCE [LARGE SCALE GENOMIC DNA]</scope>
    <source>
        <strain evidence="2 3">DSM 100723</strain>
    </source>
</reference>
<keyword evidence="3" id="KW-1185">Reference proteome</keyword>
<dbReference type="InterPro" id="IPR036411">
    <property type="entry name" value="TorD-like_sf"/>
</dbReference>
<sequence>MSAHLADPEVSERTEKTDRIELIRALGAIALTPPPSSDRLCEAVGLASIAPADHTEAFVLLLPPHAAIYLGPDGQLGGEGLDRVEGFWRALGLRPPADADHLGVLLMAYADLLEQTAPFAERVDASAELSNGLRMAPTEARTDPAARAAATVFHEHLWPFAPGYLVALSRLGLPEVSAWADLVLALLRDERHRHPAPPSLPLALREAPGPIEVGIGFDDLLDAVVTPVRIGMVLTQRDLAAGAAEVGLGYRRGERRYALKAMVEQDKPATLSWLARLAHRAAGRDMAHTGAAGGDETERWWTRRATHSADVLDTLAAQAETSREPSEHRLAPHDPAPHDAAR</sequence>
<dbReference type="AlphaFoldDB" id="A0A7W3P4G8"/>
<proteinExistence type="predicted"/>
<dbReference type="RefSeq" id="WP_182558479.1">
    <property type="nucleotide sequence ID" value="NZ_JACGWT010000001.1"/>
</dbReference>
<organism evidence="2 3">
    <name type="scientific">Microlunatus kandeliicorticis</name>
    <dbReference type="NCBI Taxonomy" id="1759536"/>
    <lineage>
        <taxon>Bacteria</taxon>
        <taxon>Bacillati</taxon>
        <taxon>Actinomycetota</taxon>
        <taxon>Actinomycetes</taxon>
        <taxon>Propionibacteriales</taxon>
        <taxon>Propionibacteriaceae</taxon>
        <taxon>Microlunatus</taxon>
    </lineage>
</organism>
<accession>A0A7W3P4G8</accession>
<dbReference type="Pfam" id="PF02613">
    <property type="entry name" value="Nitrate_red_del"/>
    <property type="match status" value="1"/>
</dbReference>
<dbReference type="Gene3D" id="1.10.3480.10">
    <property type="entry name" value="TorD-like"/>
    <property type="match status" value="1"/>
</dbReference>
<gene>
    <name evidence="2" type="ORF">FHX74_000492</name>
</gene>
<dbReference type="EMBL" id="JACGWT010000001">
    <property type="protein sequence ID" value="MBA8792898.1"/>
    <property type="molecule type" value="Genomic_DNA"/>
</dbReference>
<name>A0A7W3P4G8_9ACTN</name>
<evidence type="ECO:0000313" key="3">
    <source>
        <dbReference type="Proteomes" id="UP000523079"/>
    </source>
</evidence>
<comment type="caution">
    <text evidence="2">The sequence shown here is derived from an EMBL/GenBank/DDBJ whole genome shotgun (WGS) entry which is preliminary data.</text>
</comment>
<dbReference type="SUPFAM" id="SSF89155">
    <property type="entry name" value="TorD-like"/>
    <property type="match status" value="1"/>
</dbReference>